<protein>
    <submittedName>
        <fullName evidence="1">Uncharacterized protein</fullName>
    </submittedName>
</protein>
<sequence>MQTHKQHKQTNSTKQYLPIPRHHTRSESISCSSFFFFKALFKNLNAVPKSLLINTPMYLVRQNELLPLLEVLLLQFASRKPQCGARILANQHPDVSRSSKQAFSSSRGSSFQYARLSQINPKRNSKGEILKFKRHPPCQMTWQCHISVSWS</sequence>
<dbReference type="AlphaFoldDB" id="A0A7J7DD73"/>
<proteinExistence type="predicted"/>
<comment type="caution">
    <text evidence="1">The sequence shown here is derived from an EMBL/GenBank/DDBJ whole genome shotgun (WGS) entry which is preliminary data.</text>
</comment>
<accession>A0A7J7DD73</accession>
<reference evidence="1 2" key="1">
    <citation type="journal article" date="2020" name="Nat. Commun.">
        <title>Genome of Tripterygium wilfordii and identification of cytochrome P450 involved in triptolide biosynthesis.</title>
        <authorList>
            <person name="Tu L."/>
            <person name="Su P."/>
            <person name="Zhang Z."/>
            <person name="Gao L."/>
            <person name="Wang J."/>
            <person name="Hu T."/>
            <person name="Zhou J."/>
            <person name="Zhang Y."/>
            <person name="Zhao Y."/>
            <person name="Liu Y."/>
            <person name="Song Y."/>
            <person name="Tong Y."/>
            <person name="Lu Y."/>
            <person name="Yang J."/>
            <person name="Xu C."/>
            <person name="Jia M."/>
            <person name="Peters R.J."/>
            <person name="Huang L."/>
            <person name="Gao W."/>
        </authorList>
    </citation>
    <scope>NUCLEOTIDE SEQUENCE [LARGE SCALE GENOMIC DNA]</scope>
    <source>
        <strain evidence="2">cv. XIE 37</strain>
        <tissue evidence="1">Leaf</tissue>
    </source>
</reference>
<dbReference type="Proteomes" id="UP000593562">
    <property type="component" value="Unassembled WGS sequence"/>
</dbReference>
<evidence type="ECO:0000313" key="1">
    <source>
        <dbReference type="EMBL" id="KAF5744219.1"/>
    </source>
</evidence>
<evidence type="ECO:0000313" key="2">
    <source>
        <dbReference type="Proteomes" id="UP000593562"/>
    </source>
</evidence>
<dbReference type="InParanoid" id="A0A7J7DD73"/>
<gene>
    <name evidence="1" type="ORF">HS088_TW08G00817</name>
</gene>
<dbReference type="EMBL" id="JAAARO010000008">
    <property type="protein sequence ID" value="KAF5744219.1"/>
    <property type="molecule type" value="Genomic_DNA"/>
</dbReference>
<name>A0A7J7DD73_TRIWF</name>
<keyword evidence="2" id="KW-1185">Reference proteome</keyword>
<organism evidence="1 2">
    <name type="scientific">Tripterygium wilfordii</name>
    <name type="common">Thunder God vine</name>
    <dbReference type="NCBI Taxonomy" id="458696"/>
    <lineage>
        <taxon>Eukaryota</taxon>
        <taxon>Viridiplantae</taxon>
        <taxon>Streptophyta</taxon>
        <taxon>Embryophyta</taxon>
        <taxon>Tracheophyta</taxon>
        <taxon>Spermatophyta</taxon>
        <taxon>Magnoliopsida</taxon>
        <taxon>eudicotyledons</taxon>
        <taxon>Gunneridae</taxon>
        <taxon>Pentapetalae</taxon>
        <taxon>rosids</taxon>
        <taxon>fabids</taxon>
        <taxon>Celastrales</taxon>
        <taxon>Celastraceae</taxon>
        <taxon>Tripterygium</taxon>
    </lineage>
</organism>